<dbReference type="CDD" id="cd03809">
    <property type="entry name" value="GT4_MtfB-like"/>
    <property type="match status" value="1"/>
</dbReference>
<feature type="domain" description="Glycosyl transferase family 1" evidence="2">
    <location>
        <begin position="124"/>
        <end position="275"/>
    </location>
</feature>
<keyword evidence="1" id="KW-0808">Transferase</keyword>
<gene>
    <name evidence="4" type="ORF">COT81_02735</name>
</gene>
<dbReference type="GO" id="GO:0009103">
    <property type="term" value="P:lipopolysaccharide biosynthetic process"/>
    <property type="evidence" value="ECO:0007669"/>
    <property type="project" value="TreeGrafter"/>
</dbReference>
<evidence type="ECO:0000259" key="2">
    <source>
        <dbReference type="Pfam" id="PF00534"/>
    </source>
</evidence>
<organism evidence="4 5">
    <name type="scientific">Candidatus Buchananbacteria bacterium CG10_big_fil_rev_8_21_14_0_10_42_9</name>
    <dbReference type="NCBI Taxonomy" id="1974526"/>
    <lineage>
        <taxon>Bacteria</taxon>
        <taxon>Candidatus Buchananiibacteriota</taxon>
    </lineage>
</organism>
<proteinExistence type="predicted"/>
<accession>A0A2H0W1B9</accession>
<dbReference type="PANTHER" id="PTHR46401">
    <property type="entry name" value="GLYCOSYLTRANSFERASE WBBK-RELATED"/>
    <property type="match status" value="1"/>
</dbReference>
<dbReference type="EMBL" id="PEZZ01000019">
    <property type="protein sequence ID" value="PIS05148.1"/>
    <property type="molecule type" value="Genomic_DNA"/>
</dbReference>
<comment type="caution">
    <text evidence="4">The sequence shown here is derived from an EMBL/GenBank/DDBJ whole genome shotgun (WGS) entry which is preliminary data.</text>
</comment>
<dbReference type="Pfam" id="PF13439">
    <property type="entry name" value="Glyco_transf_4"/>
    <property type="match status" value="1"/>
</dbReference>
<dbReference type="SUPFAM" id="SSF53756">
    <property type="entry name" value="UDP-Glycosyltransferase/glycogen phosphorylase"/>
    <property type="match status" value="1"/>
</dbReference>
<evidence type="ECO:0000259" key="3">
    <source>
        <dbReference type="Pfam" id="PF13439"/>
    </source>
</evidence>
<dbReference type="PANTHER" id="PTHR46401:SF2">
    <property type="entry name" value="GLYCOSYLTRANSFERASE WBBK-RELATED"/>
    <property type="match status" value="1"/>
</dbReference>
<evidence type="ECO:0000256" key="1">
    <source>
        <dbReference type="ARBA" id="ARBA00022679"/>
    </source>
</evidence>
<evidence type="ECO:0000313" key="4">
    <source>
        <dbReference type="EMBL" id="PIS05148.1"/>
    </source>
</evidence>
<dbReference type="InterPro" id="IPR001296">
    <property type="entry name" value="Glyco_trans_1"/>
</dbReference>
<evidence type="ECO:0008006" key="6">
    <source>
        <dbReference type="Google" id="ProtNLM"/>
    </source>
</evidence>
<dbReference type="Proteomes" id="UP000230935">
    <property type="component" value="Unassembled WGS sequence"/>
</dbReference>
<dbReference type="AlphaFoldDB" id="A0A2H0W1B9"/>
<dbReference type="Pfam" id="PF00534">
    <property type="entry name" value="Glycos_transf_1"/>
    <property type="match status" value="1"/>
</dbReference>
<dbReference type="InterPro" id="IPR028098">
    <property type="entry name" value="Glyco_trans_4-like_N"/>
</dbReference>
<protein>
    <recommendedName>
        <fullName evidence="6">Glycosyltransferase family 1 protein</fullName>
    </recommendedName>
</protein>
<sequence length="297" mass="33793">WAEQLKYPKLLRQHNLDMMHFTNFNVPIFYRRKFIVTIHDITPWFFPGPNVRKSLIRKLGYNLTFKLGIKKAWKILVPSEHTKKQLIGHFKIPKDKIKVIYLGATHFSKVQNNDKIVKKYGILKPYLFYVGVWRDHKNLDTLVEAFNKIKAQHDVQLILAGQEDKAYPETRQAIEQSSYKSDILTPGFVPGSDLAALYSSAEIYVLPSFNEGFGLGALEATNYGTPVIASSTTSVPEILGDSALYFDPQSAEELAEAANKLLSDKKLSAKIVAKSQAKIKRYDWQTTADKTLQIYHG</sequence>
<feature type="domain" description="Glycosyltransferase subfamily 4-like N-terminal" evidence="3">
    <location>
        <begin position="5"/>
        <end position="103"/>
    </location>
</feature>
<reference evidence="5" key="1">
    <citation type="submission" date="2017-09" db="EMBL/GenBank/DDBJ databases">
        <title>Depth-based differentiation of microbial function through sediment-hosted aquifers and enrichment of novel symbionts in the deep terrestrial subsurface.</title>
        <authorList>
            <person name="Probst A.J."/>
            <person name="Ladd B."/>
            <person name="Jarett J.K."/>
            <person name="Geller-Mcgrath D.E."/>
            <person name="Sieber C.M.K."/>
            <person name="Emerson J.B."/>
            <person name="Anantharaman K."/>
            <person name="Thomas B.C."/>
            <person name="Malmstrom R."/>
            <person name="Stieglmeier M."/>
            <person name="Klingl A."/>
            <person name="Woyke T."/>
            <person name="Ryan C.M."/>
            <person name="Banfield J.F."/>
        </authorList>
    </citation>
    <scope>NUCLEOTIDE SEQUENCE [LARGE SCALE GENOMIC DNA]</scope>
</reference>
<dbReference type="GO" id="GO:0016757">
    <property type="term" value="F:glycosyltransferase activity"/>
    <property type="evidence" value="ECO:0007669"/>
    <property type="project" value="InterPro"/>
</dbReference>
<evidence type="ECO:0000313" key="5">
    <source>
        <dbReference type="Proteomes" id="UP000230935"/>
    </source>
</evidence>
<dbReference type="Gene3D" id="3.40.50.2000">
    <property type="entry name" value="Glycogen Phosphorylase B"/>
    <property type="match status" value="2"/>
</dbReference>
<feature type="non-terminal residue" evidence="4">
    <location>
        <position position="1"/>
    </location>
</feature>
<name>A0A2H0W1B9_9BACT</name>